<proteinExistence type="inferred from homology"/>
<dbReference type="GO" id="GO:0005094">
    <property type="term" value="F:Rho GDP-dissociation inhibitor activity"/>
    <property type="evidence" value="ECO:0007669"/>
    <property type="project" value="InterPro"/>
</dbReference>
<gene>
    <name evidence="5" type="ORF">ASTO00021_LOCUS2599</name>
</gene>
<dbReference type="EMBL" id="HBIN01003741">
    <property type="protein sequence ID" value="CAE0432272.1"/>
    <property type="molecule type" value="Transcribed_RNA"/>
</dbReference>
<organism evidence="5">
    <name type="scientific">Aplanochytrium stocchinoi</name>
    <dbReference type="NCBI Taxonomy" id="215587"/>
    <lineage>
        <taxon>Eukaryota</taxon>
        <taxon>Sar</taxon>
        <taxon>Stramenopiles</taxon>
        <taxon>Bigyra</taxon>
        <taxon>Labyrinthulomycetes</taxon>
        <taxon>Thraustochytrida</taxon>
        <taxon>Thraustochytriidae</taxon>
        <taxon>Aplanochytrium</taxon>
    </lineage>
</organism>
<evidence type="ECO:0000256" key="2">
    <source>
        <dbReference type="ARBA" id="ARBA00009758"/>
    </source>
</evidence>
<keyword evidence="3" id="KW-0963">Cytoplasm</keyword>
<dbReference type="AlphaFoldDB" id="A0A7S3LJP8"/>
<feature type="compositionally biased region" description="Polar residues" evidence="4">
    <location>
        <begin position="1"/>
        <end position="19"/>
    </location>
</feature>
<protein>
    <submittedName>
        <fullName evidence="5">Uncharacterized protein</fullName>
    </submittedName>
</protein>
<dbReference type="InterPro" id="IPR000406">
    <property type="entry name" value="Rho_GDI"/>
</dbReference>
<feature type="region of interest" description="Disordered" evidence="4">
    <location>
        <begin position="1"/>
        <end position="26"/>
    </location>
</feature>
<evidence type="ECO:0000256" key="4">
    <source>
        <dbReference type="SAM" id="MobiDB-lite"/>
    </source>
</evidence>
<dbReference type="InterPro" id="IPR024792">
    <property type="entry name" value="RhoGDI_dom_sf"/>
</dbReference>
<dbReference type="GO" id="GO:0007266">
    <property type="term" value="P:Rho protein signal transduction"/>
    <property type="evidence" value="ECO:0007669"/>
    <property type="project" value="InterPro"/>
</dbReference>
<reference evidence="5" key="1">
    <citation type="submission" date="2021-01" db="EMBL/GenBank/DDBJ databases">
        <authorList>
            <person name="Corre E."/>
            <person name="Pelletier E."/>
            <person name="Niang G."/>
            <person name="Scheremetjew M."/>
            <person name="Finn R."/>
            <person name="Kale V."/>
            <person name="Holt S."/>
            <person name="Cochrane G."/>
            <person name="Meng A."/>
            <person name="Brown T."/>
            <person name="Cohen L."/>
        </authorList>
    </citation>
    <scope>NUCLEOTIDE SEQUENCE</scope>
    <source>
        <strain evidence="5">GSBS06</strain>
    </source>
</reference>
<dbReference type="Gene3D" id="2.70.50.30">
    <property type="entry name" value="Coagulation Factor XIII, subunit A, domain 1"/>
    <property type="match status" value="1"/>
</dbReference>
<comment type="similarity">
    <text evidence="2">Belongs to the Rho GDI family.</text>
</comment>
<evidence type="ECO:0000256" key="1">
    <source>
        <dbReference type="ARBA" id="ARBA00004496"/>
    </source>
</evidence>
<dbReference type="InterPro" id="IPR014756">
    <property type="entry name" value="Ig_E-set"/>
</dbReference>
<dbReference type="Pfam" id="PF02115">
    <property type="entry name" value="Rho_GDI"/>
    <property type="match status" value="1"/>
</dbReference>
<evidence type="ECO:0000256" key="3">
    <source>
        <dbReference type="ARBA" id="ARBA00022490"/>
    </source>
</evidence>
<accession>A0A7S3LJP8</accession>
<comment type="subcellular location">
    <subcellularLocation>
        <location evidence="1">Cytoplasm</location>
    </subcellularLocation>
</comment>
<evidence type="ECO:0000313" key="5">
    <source>
        <dbReference type="EMBL" id="CAE0432272.1"/>
    </source>
</evidence>
<sequence>MDENSSDLVNQTEELSLDNSSDDKSVDYKISNKASSKVDEILKKDASDESLKRYKESLLGAAAKGDLGNTDDPRRVVLKEFRTIFEDDETEDYICENPTDAEVDFLWM</sequence>
<dbReference type="SUPFAM" id="SSF81296">
    <property type="entry name" value="E set domains"/>
    <property type="match status" value="1"/>
</dbReference>
<name>A0A7S3LJP8_9STRA</name>
<dbReference type="GO" id="GO:0005737">
    <property type="term" value="C:cytoplasm"/>
    <property type="evidence" value="ECO:0007669"/>
    <property type="project" value="UniProtKB-SubCell"/>
</dbReference>